<protein>
    <submittedName>
        <fullName evidence="1">Uncharacterized protein</fullName>
    </submittedName>
</protein>
<reference evidence="1" key="1">
    <citation type="submission" date="2019-07" db="EMBL/GenBank/DDBJ databases">
        <title>Annotation for the trematode Paragonimus miyazaki's.</title>
        <authorList>
            <person name="Choi Y.-J."/>
        </authorList>
    </citation>
    <scope>NUCLEOTIDE SEQUENCE</scope>
    <source>
        <strain evidence="1">Japan</strain>
    </source>
</reference>
<keyword evidence="2" id="KW-1185">Reference proteome</keyword>
<name>A0A8S9YEK8_9TREM</name>
<gene>
    <name evidence="1" type="ORF">EG68_11259</name>
</gene>
<proteinExistence type="predicted"/>
<evidence type="ECO:0000313" key="1">
    <source>
        <dbReference type="EMBL" id="KAF7236141.1"/>
    </source>
</evidence>
<comment type="caution">
    <text evidence="1">The sequence shown here is derived from an EMBL/GenBank/DDBJ whole genome shotgun (WGS) entry which is preliminary data.</text>
</comment>
<sequence length="170" mass="18768">MYAKSLKKPRVCSCAHVYRLAKLALGEGSGSNCQKLTATAVRKAQTNAPILKHYLGKLLLRYKVTGVDESTLETIPCFMETVEEVLPADGMSAVSILQSPNSAATPAVISGNHSMVHDAGLSWRIARGYQEDHSEMDPEGEVEDSERSRRQQCGCFRIHLMKVSHRTCIY</sequence>
<dbReference type="EMBL" id="JTDE01007991">
    <property type="protein sequence ID" value="KAF7236141.1"/>
    <property type="molecule type" value="Genomic_DNA"/>
</dbReference>
<accession>A0A8S9YEK8</accession>
<organism evidence="1 2">
    <name type="scientific">Paragonimus skrjabini miyazakii</name>
    <dbReference type="NCBI Taxonomy" id="59628"/>
    <lineage>
        <taxon>Eukaryota</taxon>
        <taxon>Metazoa</taxon>
        <taxon>Spiralia</taxon>
        <taxon>Lophotrochozoa</taxon>
        <taxon>Platyhelminthes</taxon>
        <taxon>Trematoda</taxon>
        <taxon>Digenea</taxon>
        <taxon>Plagiorchiida</taxon>
        <taxon>Troglotremata</taxon>
        <taxon>Troglotrematidae</taxon>
        <taxon>Paragonimus</taxon>
    </lineage>
</organism>
<dbReference type="AlphaFoldDB" id="A0A8S9YEK8"/>
<dbReference type="Proteomes" id="UP000822476">
    <property type="component" value="Unassembled WGS sequence"/>
</dbReference>
<evidence type="ECO:0000313" key="2">
    <source>
        <dbReference type="Proteomes" id="UP000822476"/>
    </source>
</evidence>